<dbReference type="GeneID" id="37159901"/>
<organism evidence="2 3">
    <name type="scientific">Aspergillus piperis CBS 112811</name>
    <dbReference type="NCBI Taxonomy" id="1448313"/>
    <lineage>
        <taxon>Eukaryota</taxon>
        <taxon>Fungi</taxon>
        <taxon>Dikarya</taxon>
        <taxon>Ascomycota</taxon>
        <taxon>Pezizomycotina</taxon>
        <taxon>Eurotiomycetes</taxon>
        <taxon>Eurotiomycetidae</taxon>
        <taxon>Eurotiales</taxon>
        <taxon>Aspergillaceae</taxon>
        <taxon>Aspergillus</taxon>
        <taxon>Aspergillus subgen. Circumdati</taxon>
    </lineage>
</organism>
<accession>A0A8G1QSG9</accession>
<feature type="non-terminal residue" evidence="2">
    <location>
        <position position="1"/>
    </location>
</feature>
<keyword evidence="3" id="KW-1185">Reference proteome</keyword>
<dbReference type="Proteomes" id="UP000249526">
    <property type="component" value="Unassembled WGS sequence"/>
</dbReference>
<protein>
    <submittedName>
        <fullName evidence="2">Uncharacterized protein</fullName>
    </submittedName>
</protein>
<feature type="region of interest" description="Disordered" evidence="1">
    <location>
        <begin position="1"/>
        <end position="59"/>
    </location>
</feature>
<feature type="compositionally biased region" description="Basic and acidic residues" evidence="1">
    <location>
        <begin position="12"/>
        <end position="22"/>
    </location>
</feature>
<evidence type="ECO:0000256" key="1">
    <source>
        <dbReference type="SAM" id="MobiDB-lite"/>
    </source>
</evidence>
<dbReference type="AlphaFoldDB" id="A0A8G1QSG9"/>
<proteinExistence type="predicted"/>
<feature type="compositionally biased region" description="Basic residues" evidence="1">
    <location>
        <begin position="23"/>
        <end position="48"/>
    </location>
</feature>
<reference evidence="2 3" key="1">
    <citation type="submission" date="2018-02" db="EMBL/GenBank/DDBJ databases">
        <title>The genomes of Aspergillus section Nigri reveals drivers in fungal speciation.</title>
        <authorList>
            <consortium name="DOE Joint Genome Institute"/>
            <person name="Vesth T.C."/>
            <person name="Nybo J."/>
            <person name="Theobald S."/>
            <person name="Brandl J."/>
            <person name="Frisvad J.C."/>
            <person name="Nielsen K.F."/>
            <person name="Lyhne E.K."/>
            <person name="Kogle M.E."/>
            <person name="Kuo A."/>
            <person name="Riley R."/>
            <person name="Clum A."/>
            <person name="Nolan M."/>
            <person name="Lipzen A."/>
            <person name="Salamov A."/>
            <person name="Henrissat B."/>
            <person name="Wiebenga A."/>
            <person name="De vries R.P."/>
            <person name="Grigoriev I.V."/>
            <person name="Mortensen U.H."/>
            <person name="Andersen M.R."/>
            <person name="Baker S.E."/>
        </authorList>
    </citation>
    <scope>NUCLEOTIDE SEQUENCE [LARGE SCALE GENOMIC DNA]</scope>
    <source>
        <strain evidence="2 3">CBS 112811</strain>
    </source>
</reference>
<dbReference type="EMBL" id="KZ825081">
    <property type="protein sequence ID" value="RAH52809.1"/>
    <property type="molecule type" value="Genomic_DNA"/>
</dbReference>
<gene>
    <name evidence="2" type="ORF">BO85DRAFT_383081</name>
</gene>
<evidence type="ECO:0000313" key="3">
    <source>
        <dbReference type="Proteomes" id="UP000249526"/>
    </source>
</evidence>
<evidence type="ECO:0000313" key="2">
    <source>
        <dbReference type="EMBL" id="RAH52809.1"/>
    </source>
</evidence>
<dbReference type="RefSeq" id="XP_025510731.1">
    <property type="nucleotide sequence ID" value="XM_025656499.1"/>
</dbReference>
<sequence length="83" mass="9507">RKKHGAGGFKPPPDRAKSERPMGARKFRKRAKLPSRGRPGRTVRRKSHPSPAHFHSSRTGARLDQIPFCWTSQLWVLNRILVT</sequence>
<name>A0A8G1QSG9_9EURO</name>